<accession>A0ABP7ILJ5</accession>
<comment type="caution">
    <text evidence="2">The sequence shown here is derived from an EMBL/GenBank/DDBJ whole genome shotgun (WGS) entry which is preliminary data.</text>
</comment>
<organism evidence="2 3">
    <name type="scientific">Sphaerisporangium flaviroseum</name>
    <dbReference type="NCBI Taxonomy" id="509199"/>
    <lineage>
        <taxon>Bacteria</taxon>
        <taxon>Bacillati</taxon>
        <taxon>Actinomycetota</taxon>
        <taxon>Actinomycetes</taxon>
        <taxon>Streptosporangiales</taxon>
        <taxon>Streptosporangiaceae</taxon>
        <taxon>Sphaerisporangium</taxon>
    </lineage>
</organism>
<keyword evidence="3" id="KW-1185">Reference proteome</keyword>
<dbReference type="Proteomes" id="UP001500888">
    <property type="component" value="Unassembled WGS sequence"/>
</dbReference>
<evidence type="ECO:0000313" key="3">
    <source>
        <dbReference type="Proteomes" id="UP001500888"/>
    </source>
</evidence>
<name>A0ABP7ILJ5_9ACTN</name>
<sequence>MGYVRQHDEEQALRQRDEVAYAVNGGHQAQQQDRRPWIGAKTAATKRATHSEQTGSYRREVTTP</sequence>
<gene>
    <name evidence="2" type="ORF">GCM10022226_46990</name>
</gene>
<dbReference type="EMBL" id="BAAAZR010000014">
    <property type="protein sequence ID" value="GAA3821312.1"/>
    <property type="molecule type" value="Genomic_DNA"/>
</dbReference>
<evidence type="ECO:0000256" key="1">
    <source>
        <dbReference type="SAM" id="MobiDB-lite"/>
    </source>
</evidence>
<feature type="region of interest" description="Disordered" evidence="1">
    <location>
        <begin position="42"/>
        <end position="64"/>
    </location>
</feature>
<proteinExistence type="predicted"/>
<protein>
    <submittedName>
        <fullName evidence="2">Uncharacterized protein</fullName>
    </submittedName>
</protein>
<evidence type="ECO:0000313" key="2">
    <source>
        <dbReference type="EMBL" id="GAA3821312.1"/>
    </source>
</evidence>
<reference evidence="3" key="1">
    <citation type="journal article" date="2019" name="Int. J. Syst. Evol. Microbiol.">
        <title>The Global Catalogue of Microorganisms (GCM) 10K type strain sequencing project: providing services to taxonomists for standard genome sequencing and annotation.</title>
        <authorList>
            <consortium name="The Broad Institute Genomics Platform"/>
            <consortium name="The Broad Institute Genome Sequencing Center for Infectious Disease"/>
            <person name="Wu L."/>
            <person name="Ma J."/>
        </authorList>
    </citation>
    <scope>NUCLEOTIDE SEQUENCE [LARGE SCALE GENOMIC DNA]</scope>
    <source>
        <strain evidence="3">JCM 16908</strain>
    </source>
</reference>